<organism evidence="2 3">
    <name type="scientific">Rhizobium altiplani</name>
    <dbReference type="NCBI Taxonomy" id="1864509"/>
    <lineage>
        <taxon>Bacteria</taxon>
        <taxon>Pseudomonadati</taxon>
        <taxon>Pseudomonadota</taxon>
        <taxon>Alphaproteobacteria</taxon>
        <taxon>Hyphomicrobiales</taxon>
        <taxon>Rhizobiaceae</taxon>
        <taxon>Rhizobium/Agrobacterium group</taxon>
        <taxon>Rhizobium</taxon>
    </lineage>
</organism>
<dbReference type="InterPro" id="IPR045517">
    <property type="entry name" value="Glyoxalase_8"/>
</dbReference>
<proteinExistence type="predicted"/>
<evidence type="ECO:0000259" key="1">
    <source>
        <dbReference type="Pfam" id="PF20066"/>
    </source>
</evidence>
<feature type="domain" description="Glyoxalase-related protein" evidence="1">
    <location>
        <begin position="1"/>
        <end position="145"/>
    </location>
</feature>
<reference evidence="2 3" key="1">
    <citation type="submission" date="2015-11" db="EMBL/GenBank/DDBJ databases">
        <title>Draft Genome Sequence of the Strain BR 10423 (Rhizobium sp.) isolated from nodules of Mimosa pudica.</title>
        <authorList>
            <person name="Barauna A.C."/>
            <person name="Zilli J.E."/>
            <person name="Simoes-Araujo J.L."/>
            <person name="Reis V.M."/>
            <person name="James E.K."/>
            <person name="Reis F.B.Jr."/>
            <person name="Rouws L.F."/>
            <person name="Passos S.R."/>
            <person name="Gois S.R."/>
        </authorList>
    </citation>
    <scope>NUCLEOTIDE SEQUENCE [LARGE SCALE GENOMIC DNA]</scope>
    <source>
        <strain evidence="2 3">BR10423</strain>
    </source>
</reference>
<sequence length="146" mass="15854">MTTAYPTIEELKSQAKRLRQAMEARGTAISHSAALELIAQQHGVRDWNTLSALATRPNEEPIAAISVGSLVRGRYLNQPFTGKVLALAAQPGGGLHKITIHFDEPVDVVTFESFSAFRQRINAQVDSNGVSPRKTSNGVPHLVLEI</sequence>
<protein>
    <recommendedName>
        <fullName evidence="1">Glyoxalase-related protein domain-containing protein</fullName>
    </recommendedName>
</protein>
<dbReference type="EMBL" id="LNCD01000134">
    <property type="protein sequence ID" value="KWV42757.1"/>
    <property type="molecule type" value="Genomic_DNA"/>
</dbReference>
<gene>
    <name evidence="2" type="ORF">AS026_20640</name>
</gene>
<dbReference type="RefSeq" id="WP_025659877.1">
    <property type="nucleotide sequence ID" value="NZ_LNCD01000134.1"/>
</dbReference>
<comment type="caution">
    <text evidence="2">The sequence shown here is derived from an EMBL/GenBank/DDBJ whole genome shotgun (WGS) entry which is preliminary data.</text>
</comment>
<dbReference type="Pfam" id="PF20066">
    <property type="entry name" value="Glyoxalase_8"/>
    <property type="match status" value="1"/>
</dbReference>
<dbReference type="OrthoDB" id="7350221at2"/>
<evidence type="ECO:0000313" key="3">
    <source>
        <dbReference type="Proteomes" id="UP000068164"/>
    </source>
</evidence>
<accession>A0A125Q4U8</accession>
<dbReference type="AlphaFoldDB" id="A0A125Q4U8"/>
<name>A0A125Q4U8_9HYPH</name>
<evidence type="ECO:0000313" key="2">
    <source>
        <dbReference type="EMBL" id="KWV42757.1"/>
    </source>
</evidence>
<dbReference type="Proteomes" id="UP000068164">
    <property type="component" value="Unassembled WGS sequence"/>
</dbReference>
<keyword evidence="3" id="KW-1185">Reference proteome</keyword>